<dbReference type="STRING" id="983506.L8WY79"/>
<sequence>MPHGYVMRTEWKELERLGLAARWAHGVGKGGIQDWIDLMWRVIHRAEDKQRRHMNLLT</sequence>
<accession>L8WY79</accession>
<reference evidence="1 2" key="1">
    <citation type="journal article" date="2013" name="Nat. Commun.">
        <title>The evolution and pathogenic mechanisms of the rice sheath blight pathogen.</title>
        <authorList>
            <person name="Zheng A."/>
            <person name="Lin R."/>
            <person name="Xu L."/>
            <person name="Qin P."/>
            <person name="Tang C."/>
            <person name="Ai P."/>
            <person name="Zhang D."/>
            <person name="Liu Y."/>
            <person name="Sun Z."/>
            <person name="Feng H."/>
            <person name="Wang Y."/>
            <person name="Chen Y."/>
            <person name="Liang X."/>
            <person name="Fu R."/>
            <person name="Li Q."/>
            <person name="Zhang J."/>
            <person name="Yu X."/>
            <person name="Xie Z."/>
            <person name="Ding L."/>
            <person name="Guan P."/>
            <person name="Tang J."/>
            <person name="Liang Y."/>
            <person name="Wang S."/>
            <person name="Deng Q."/>
            <person name="Li S."/>
            <person name="Zhu J."/>
            <person name="Wang L."/>
            <person name="Liu H."/>
            <person name="Li P."/>
        </authorList>
    </citation>
    <scope>NUCLEOTIDE SEQUENCE [LARGE SCALE GENOMIC DNA]</scope>
    <source>
        <strain evidence="2">AG-1 IA</strain>
    </source>
</reference>
<dbReference type="HOGENOM" id="CLU_2980717_0_0_1"/>
<comment type="caution">
    <text evidence="1">The sequence shown here is derived from an EMBL/GenBank/DDBJ whole genome shotgun (WGS) entry which is preliminary data.</text>
</comment>
<proteinExistence type="predicted"/>
<name>L8WY79_THACA</name>
<evidence type="ECO:0000313" key="1">
    <source>
        <dbReference type="EMBL" id="ELU43051.1"/>
    </source>
</evidence>
<dbReference type="EMBL" id="AFRT01000613">
    <property type="protein sequence ID" value="ELU43051.1"/>
    <property type="molecule type" value="Genomic_DNA"/>
</dbReference>
<dbReference type="OrthoDB" id="66881at2759"/>
<dbReference type="Proteomes" id="UP000011668">
    <property type="component" value="Unassembled WGS sequence"/>
</dbReference>
<gene>
    <name evidence="1" type="ORF">AG1IA_02919</name>
</gene>
<protein>
    <submittedName>
        <fullName evidence="1">Uncharacterized protein</fullName>
    </submittedName>
</protein>
<evidence type="ECO:0000313" key="2">
    <source>
        <dbReference type="Proteomes" id="UP000011668"/>
    </source>
</evidence>
<keyword evidence="2" id="KW-1185">Reference proteome</keyword>
<dbReference type="AlphaFoldDB" id="L8WY79"/>
<organism evidence="1 2">
    <name type="scientific">Thanatephorus cucumeris (strain AG1-IA)</name>
    <name type="common">Rice sheath blight fungus</name>
    <name type="synonym">Rhizoctonia solani</name>
    <dbReference type="NCBI Taxonomy" id="983506"/>
    <lineage>
        <taxon>Eukaryota</taxon>
        <taxon>Fungi</taxon>
        <taxon>Dikarya</taxon>
        <taxon>Basidiomycota</taxon>
        <taxon>Agaricomycotina</taxon>
        <taxon>Agaricomycetes</taxon>
        <taxon>Cantharellales</taxon>
        <taxon>Ceratobasidiaceae</taxon>
        <taxon>Rhizoctonia</taxon>
        <taxon>Rhizoctonia solani AG-1</taxon>
    </lineage>
</organism>